<feature type="non-terminal residue" evidence="2">
    <location>
        <position position="64"/>
    </location>
</feature>
<reference evidence="2 3" key="1">
    <citation type="journal article" date="2021" name="BMC Genomics">
        <title>Datura genome reveals duplications of psychoactive alkaloid biosynthetic genes and high mutation rate following tissue culture.</title>
        <authorList>
            <person name="Rajewski A."/>
            <person name="Carter-House D."/>
            <person name="Stajich J."/>
            <person name="Litt A."/>
        </authorList>
    </citation>
    <scope>NUCLEOTIDE SEQUENCE [LARGE SCALE GENOMIC DNA]</scope>
    <source>
        <strain evidence="2">AR-01</strain>
    </source>
</reference>
<gene>
    <name evidence="2" type="ORF">HAX54_007912</name>
</gene>
<dbReference type="Proteomes" id="UP000823775">
    <property type="component" value="Unassembled WGS sequence"/>
</dbReference>
<dbReference type="EMBL" id="JACEIK010140525">
    <property type="protein sequence ID" value="MCE5167515.1"/>
    <property type="molecule type" value="Genomic_DNA"/>
</dbReference>
<proteinExistence type="predicted"/>
<feature type="region of interest" description="Disordered" evidence="1">
    <location>
        <begin position="1"/>
        <end position="43"/>
    </location>
</feature>
<evidence type="ECO:0000313" key="3">
    <source>
        <dbReference type="Proteomes" id="UP000823775"/>
    </source>
</evidence>
<evidence type="ECO:0000313" key="2">
    <source>
        <dbReference type="EMBL" id="MCE5167515.1"/>
    </source>
</evidence>
<protein>
    <submittedName>
        <fullName evidence="2">Uncharacterized protein</fullName>
    </submittedName>
</protein>
<name>A0ABS8YAD6_DATST</name>
<evidence type="ECO:0000256" key="1">
    <source>
        <dbReference type="SAM" id="MobiDB-lite"/>
    </source>
</evidence>
<keyword evidence="3" id="KW-1185">Reference proteome</keyword>
<sequence>MLLLPSPAMERKREEKKRKGWRRREGSRRWFSDGGKVNGAGQWSRQVGGDAGLVMFFRVVGRPE</sequence>
<comment type="caution">
    <text evidence="2">The sequence shown here is derived from an EMBL/GenBank/DDBJ whole genome shotgun (WGS) entry which is preliminary data.</text>
</comment>
<organism evidence="2 3">
    <name type="scientific">Datura stramonium</name>
    <name type="common">Jimsonweed</name>
    <name type="synonym">Common thornapple</name>
    <dbReference type="NCBI Taxonomy" id="4076"/>
    <lineage>
        <taxon>Eukaryota</taxon>
        <taxon>Viridiplantae</taxon>
        <taxon>Streptophyta</taxon>
        <taxon>Embryophyta</taxon>
        <taxon>Tracheophyta</taxon>
        <taxon>Spermatophyta</taxon>
        <taxon>Magnoliopsida</taxon>
        <taxon>eudicotyledons</taxon>
        <taxon>Gunneridae</taxon>
        <taxon>Pentapetalae</taxon>
        <taxon>asterids</taxon>
        <taxon>lamiids</taxon>
        <taxon>Solanales</taxon>
        <taxon>Solanaceae</taxon>
        <taxon>Solanoideae</taxon>
        <taxon>Datureae</taxon>
        <taxon>Datura</taxon>
    </lineage>
</organism>
<accession>A0ABS8YAD6</accession>